<dbReference type="InterPro" id="IPR014781">
    <property type="entry name" value="Anthrax_toxin_lethal/edema_N/C"/>
</dbReference>
<gene>
    <name evidence="4" type="ORF">FZC76_18900</name>
</gene>
<evidence type="ECO:0000256" key="1">
    <source>
        <dbReference type="ARBA" id="ARBA00004613"/>
    </source>
</evidence>
<evidence type="ECO:0000259" key="3">
    <source>
        <dbReference type="PROSITE" id="PS51995"/>
    </source>
</evidence>
<evidence type="ECO:0000256" key="2">
    <source>
        <dbReference type="ARBA" id="ARBA00022525"/>
    </source>
</evidence>
<dbReference type="GO" id="GO:0008237">
    <property type="term" value="F:metallopeptidase activity"/>
    <property type="evidence" value="ECO:0007669"/>
    <property type="project" value="InterPro"/>
</dbReference>
<sequence length="249" mass="28597">MKRRLLAIVLLITFTIIPIYWKAYASLDAIPLKQFKSSELDSHLKDIANRETLNQLIYLPPGDFSKEDAANMIRHVSNIPPHILHVLVQQNVHLYLFNGNLTDVEGFEHLHGVKPRGYSNQGSNWEDVPGIGGSKLVLAKIGHSNKGLGHGSINLELHELAHSIDRYVLGNIRYNQTFLKAWKSEVSSLFPNRNYFYTFPEEYFAETFAMYYLNDVSRFELAKHAPHTFLFYQNMEKLPVTKNLISNSH</sequence>
<comment type="caution">
    <text evidence="4">The sequence shown here is derived from an EMBL/GenBank/DDBJ whole genome shotgun (WGS) entry which is preliminary data.</text>
</comment>
<dbReference type="CDD" id="cd20183">
    <property type="entry name" value="M34_PPEP"/>
    <property type="match status" value="1"/>
</dbReference>
<dbReference type="SUPFAM" id="SSF55486">
    <property type="entry name" value="Metalloproteases ('zincins'), catalytic domain"/>
    <property type="match status" value="1"/>
</dbReference>
<proteinExistence type="predicted"/>
<dbReference type="RefSeq" id="WP_148989735.1">
    <property type="nucleotide sequence ID" value="NZ_VTEV01000009.1"/>
</dbReference>
<dbReference type="Proteomes" id="UP000322524">
    <property type="component" value="Unassembled WGS sequence"/>
</dbReference>
<evidence type="ECO:0000313" key="5">
    <source>
        <dbReference type="Proteomes" id="UP000322524"/>
    </source>
</evidence>
<dbReference type="InterPro" id="IPR047568">
    <property type="entry name" value="ATLF-like_dom"/>
</dbReference>
<dbReference type="PROSITE" id="PS51995">
    <property type="entry name" value="ATLF"/>
    <property type="match status" value="1"/>
</dbReference>
<comment type="subcellular location">
    <subcellularLocation>
        <location evidence="1">Secreted</location>
    </subcellularLocation>
</comment>
<dbReference type="EMBL" id="VTEV01000009">
    <property type="protein sequence ID" value="TYS63561.1"/>
    <property type="molecule type" value="Genomic_DNA"/>
</dbReference>
<feature type="domain" description="ATLF-like" evidence="3">
    <location>
        <begin position="50"/>
        <end position="237"/>
    </location>
</feature>
<name>A0A5D4SLF9_9BACI</name>
<dbReference type="Gene3D" id="3.40.390.10">
    <property type="entry name" value="Collagenase (Catalytic Domain)"/>
    <property type="match status" value="1"/>
</dbReference>
<protein>
    <submittedName>
        <fullName evidence="4">Toxin</fullName>
    </submittedName>
</protein>
<reference evidence="4 5" key="1">
    <citation type="submission" date="2019-08" db="EMBL/GenBank/DDBJ databases">
        <title>Bacillus genomes from the desert of Cuatro Cienegas, Coahuila.</title>
        <authorList>
            <person name="Olmedo-Alvarez G."/>
        </authorList>
    </citation>
    <scope>NUCLEOTIDE SEQUENCE [LARGE SCALE GENOMIC DNA]</scope>
    <source>
        <strain evidence="4 5">CH28_1T</strain>
    </source>
</reference>
<dbReference type="STRING" id="79883.GCA_001636495_02598"/>
<dbReference type="Pfam" id="PF07737">
    <property type="entry name" value="ATLF"/>
    <property type="match status" value="1"/>
</dbReference>
<dbReference type="AlphaFoldDB" id="A0A5D4SLF9"/>
<keyword evidence="2" id="KW-0964">Secreted</keyword>
<dbReference type="OrthoDB" id="2615003at2"/>
<dbReference type="InterPro" id="IPR024079">
    <property type="entry name" value="MetalloPept_cat_dom_sf"/>
</dbReference>
<evidence type="ECO:0000313" key="4">
    <source>
        <dbReference type="EMBL" id="TYS63561.1"/>
    </source>
</evidence>
<accession>A0A5D4SLF9</accession>
<dbReference type="GO" id="GO:0005576">
    <property type="term" value="C:extracellular region"/>
    <property type="evidence" value="ECO:0007669"/>
    <property type="project" value="UniProtKB-SubCell"/>
</dbReference>
<organism evidence="4 5">
    <name type="scientific">Sutcliffiella horikoshii</name>
    <dbReference type="NCBI Taxonomy" id="79883"/>
    <lineage>
        <taxon>Bacteria</taxon>
        <taxon>Bacillati</taxon>
        <taxon>Bacillota</taxon>
        <taxon>Bacilli</taxon>
        <taxon>Bacillales</taxon>
        <taxon>Bacillaceae</taxon>
        <taxon>Sutcliffiella</taxon>
    </lineage>
</organism>